<dbReference type="PANTHER" id="PTHR10806">
    <property type="entry name" value="SIGNAL PEPTIDASE COMPLEX CATALYTIC SUBUNIT SEC11"/>
    <property type="match status" value="1"/>
</dbReference>
<evidence type="ECO:0008006" key="4">
    <source>
        <dbReference type="Google" id="ProtNLM"/>
    </source>
</evidence>
<dbReference type="GO" id="GO:0016020">
    <property type="term" value="C:membrane"/>
    <property type="evidence" value="ECO:0007669"/>
    <property type="project" value="InterPro"/>
</dbReference>
<accession>A0A7D6BAI1</accession>
<evidence type="ECO:0000313" key="3">
    <source>
        <dbReference type="Proteomes" id="UP000510821"/>
    </source>
</evidence>
<dbReference type="EMBL" id="CP058998">
    <property type="protein sequence ID" value="QLJ53097.1"/>
    <property type="molecule type" value="Genomic_DNA"/>
</dbReference>
<reference evidence="3" key="1">
    <citation type="submission" date="2020-07" db="EMBL/GenBank/DDBJ databases">
        <title>Metabolic diversity and evolutionary history of the archaeal phylum ###Micrarchaeota### uncovered from a freshwater lake metagenome.</title>
        <authorList>
            <person name="Kadnikov V.V."/>
            <person name="Savvichev A.S."/>
            <person name="Mardanov A.V."/>
            <person name="Beletsky A.V."/>
            <person name="Chupakov A.V."/>
            <person name="Kokryatskaya N.M."/>
            <person name="Pimenov N.V."/>
            <person name="Ravin N.V."/>
        </authorList>
    </citation>
    <scope>NUCLEOTIDE SEQUENCE [LARGE SCALE GENOMIC DNA]</scope>
</reference>
<keyword evidence="1" id="KW-1133">Transmembrane helix</keyword>
<dbReference type="AlphaFoldDB" id="A0A7D6BAI1"/>
<sequence length="331" mass="36475">MERYEKIFRDNAGYLAIILLLVLYILTKLSLFALLCAISIVAIFAYETYEGAKRRGWKNELGEIIIAVVVGVVIWYGAGFLLGTAAPLDAVVSCSMLPNLDRGDMVLLKGGEISVPTVEVTALEWEQIEVRMRTNYTCGPCEEAAGYKPYNFSICGISCEDSCLLAIDGKPVFSGSADTLFSYNYGVCKLRSADGEIINSVCVRSVTIKGKAFEESAGNDVVVYEPRRGSIFVGSTIHRTLARVSVEGKIYYLIKGDNNEVLDVQAPAYRSIAGNTCIFYANSTRENRPVPQENINGKVIVRIPYMGYLKLFLWGYIENPAGCNTVIEHNT</sequence>
<evidence type="ECO:0000313" key="2">
    <source>
        <dbReference type="EMBL" id="QLJ53097.1"/>
    </source>
</evidence>
<proteinExistence type="predicted"/>
<dbReference type="InterPro" id="IPR001733">
    <property type="entry name" value="Peptidase_S26B"/>
</dbReference>
<dbReference type="Proteomes" id="UP000510821">
    <property type="component" value="Chromosome"/>
</dbReference>
<keyword evidence="1" id="KW-0812">Transmembrane</keyword>
<dbReference type="KEGG" id="flt:Sv326_0922"/>
<gene>
    <name evidence="2" type="ORF">Sv326_0922</name>
</gene>
<protein>
    <recommendedName>
        <fullName evidence="4">Signal peptidase I</fullName>
    </recommendedName>
</protein>
<dbReference type="GO" id="GO:0008233">
    <property type="term" value="F:peptidase activity"/>
    <property type="evidence" value="ECO:0007669"/>
    <property type="project" value="InterPro"/>
</dbReference>
<feature type="transmembrane region" description="Helical" evidence="1">
    <location>
        <begin position="61"/>
        <end position="86"/>
    </location>
</feature>
<evidence type="ECO:0000256" key="1">
    <source>
        <dbReference type="SAM" id="Phobius"/>
    </source>
</evidence>
<organism evidence="2 3">
    <name type="scientific">Fermentimicrarchaeum limneticum</name>
    <dbReference type="NCBI Taxonomy" id="2795018"/>
    <lineage>
        <taxon>Archaea</taxon>
        <taxon>Candidatus Micrarchaeota</taxon>
        <taxon>Candidatus Fermentimicrarchaeales</taxon>
        <taxon>Candidatus Fermentimicrarchaeaceae</taxon>
        <taxon>Candidatus Fermentimicrarchaeum</taxon>
    </lineage>
</organism>
<feature type="transmembrane region" description="Helical" evidence="1">
    <location>
        <begin position="31"/>
        <end position="49"/>
    </location>
</feature>
<dbReference type="GO" id="GO:0006465">
    <property type="term" value="P:signal peptide processing"/>
    <property type="evidence" value="ECO:0007669"/>
    <property type="project" value="InterPro"/>
</dbReference>
<dbReference type="PANTHER" id="PTHR10806:SF6">
    <property type="entry name" value="SIGNAL PEPTIDASE COMPLEX CATALYTIC SUBUNIT SEC11"/>
    <property type="match status" value="1"/>
</dbReference>
<name>A0A7D6BAI1_FERL1</name>
<keyword evidence="1" id="KW-0472">Membrane</keyword>